<dbReference type="SUPFAM" id="SSF56808">
    <property type="entry name" value="Ribosomal protein L1"/>
    <property type="match status" value="1"/>
</dbReference>
<dbReference type="InterPro" id="IPR016095">
    <property type="entry name" value="Ribosomal_uL1_3-a/b-sand"/>
</dbReference>
<dbReference type="Proteomes" id="UP000683000">
    <property type="component" value="Unassembled WGS sequence"/>
</dbReference>
<dbReference type="Pfam" id="PF00687">
    <property type="entry name" value="Ribosomal_L1"/>
    <property type="match status" value="1"/>
</dbReference>
<evidence type="ECO:0000313" key="5">
    <source>
        <dbReference type="EMBL" id="KAG6380817.1"/>
    </source>
</evidence>
<dbReference type="EMBL" id="JAGFBS010000002">
    <property type="protein sequence ID" value="KAG6380817.1"/>
    <property type="molecule type" value="Genomic_DNA"/>
</dbReference>
<accession>A0A8I2Z023</accession>
<dbReference type="FunFam" id="3.40.50.790:FF:000001">
    <property type="entry name" value="50S ribosomal protein L1"/>
    <property type="match status" value="1"/>
</dbReference>
<keyword evidence="3 4" id="KW-0687">Ribonucleoprotein</keyword>
<protein>
    <recommendedName>
        <fullName evidence="4">Ribosomal protein</fullName>
    </recommendedName>
</protein>
<dbReference type="InterPro" id="IPR023674">
    <property type="entry name" value="Ribosomal_uL1-like"/>
</dbReference>
<dbReference type="OrthoDB" id="1747252at2759"/>
<dbReference type="Gene3D" id="3.30.190.20">
    <property type="match status" value="1"/>
</dbReference>
<dbReference type="CDD" id="cd00403">
    <property type="entry name" value="Ribosomal_L1"/>
    <property type="match status" value="1"/>
</dbReference>
<dbReference type="GO" id="GO:0005762">
    <property type="term" value="C:mitochondrial large ribosomal subunit"/>
    <property type="evidence" value="ECO:0007669"/>
    <property type="project" value="TreeGrafter"/>
</dbReference>
<gene>
    <name evidence="5" type="ORF">JVT61DRAFT_5201</name>
</gene>
<dbReference type="AlphaFoldDB" id="A0A8I2Z023"/>
<comment type="caution">
    <text evidence="5">The sequence shown here is derived from an EMBL/GenBank/DDBJ whole genome shotgun (WGS) entry which is preliminary data.</text>
</comment>
<dbReference type="Gene3D" id="3.40.50.790">
    <property type="match status" value="1"/>
</dbReference>
<evidence type="ECO:0000256" key="2">
    <source>
        <dbReference type="ARBA" id="ARBA00022980"/>
    </source>
</evidence>
<evidence type="ECO:0000256" key="3">
    <source>
        <dbReference type="ARBA" id="ARBA00023274"/>
    </source>
</evidence>
<reference evidence="5" key="1">
    <citation type="submission" date="2021-03" db="EMBL/GenBank/DDBJ databases">
        <title>Evolutionary innovations through gain and loss of genes in the ectomycorrhizal Boletales.</title>
        <authorList>
            <person name="Wu G."/>
            <person name="Miyauchi S."/>
            <person name="Morin E."/>
            <person name="Yang Z.-L."/>
            <person name="Xu J."/>
            <person name="Martin F.M."/>
        </authorList>
    </citation>
    <scope>NUCLEOTIDE SEQUENCE</scope>
    <source>
        <strain evidence="5">BR01</strain>
    </source>
</reference>
<dbReference type="InterPro" id="IPR023673">
    <property type="entry name" value="Ribosomal_uL1_CS"/>
</dbReference>
<dbReference type="PROSITE" id="PS01199">
    <property type="entry name" value="RIBOSOMAL_L1"/>
    <property type="match status" value="1"/>
</dbReference>
<evidence type="ECO:0000256" key="1">
    <source>
        <dbReference type="ARBA" id="ARBA00010531"/>
    </source>
</evidence>
<dbReference type="PANTHER" id="PTHR36427">
    <property type="entry name" value="54S RIBOSOMAL PROTEIN L1, MITOCHONDRIAL"/>
    <property type="match status" value="1"/>
</dbReference>
<dbReference type="GO" id="GO:0003735">
    <property type="term" value="F:structural constituent of ribosome"/>
    <property type="evidence" value="ECO:0007669"/>
    <property type="project" value="TreeGrafter"/>
</dbReference>
<proteinExistence type="inferred from homology"/>
<dbReference type="PANTHER" id="PTHR36427:SF3">
    <property type="entry name" value="LARGE RIBOSOMAL SUBUNIT PROTEIN UL1M"/>
    <property type="match status" value="1"/>
</dbReference>
<evidence type="ECO:0000256" key="4">
    <source>
        <dbReference type="RuleBase" id="RU000659"/>
    </source>
</evidence>
<name>A0A8I2Z023_9AGAM</name>
<dbReference type="InterPro" id="IPR028364">
    <property type="entry name" value="Ribosomal_uL1/biogenesis"/>
</dbReference>
<evidence type="ECO:0000313" key="6">
    <source>
        <dbReference type="Proteomes" id="UP000683000"/>
    </source>
</evidence>
<organism evidence="5 6">
    <name type="scientific">Boletus reticuloceps</name>
    <dbReference type="NCBI Taxonomy" id="495285"/>
    <lineage>
        <taxon>Eukaryota</taxon>
        <taxon>Fungi</taxon>
        <taxon>Dikarya</taxon>
        <taxon>Basidiomycota</taxon>
        <taxon>Agaricomycotina</taxon>
        <taxon>Agaricomycetes</taxon>
        <taxon>Agaricomycetidae</taxon>
        <taxon>Boletales</taxon>
        <taxon>Boletineae</taxon>
        <taxon>Boletaceae</taxon>
        <taxon>Boletoideae</taxon>
        <taxon>Boletus</taxon>
    </lineage>
</organism>
<comment type="similarity">
    <text evidence="1 4">Belongs to the universal ribosomal protein uL1 family.</text>
</comment>
<keyword evidence="6" id="KW-1185">Reference proteome</keyword>
<keyword evidence="2 4" id="KW-0689">Ribosomal protein</keyword>
<sequence length="331" mass="36246">MSSSLCRRCLFSVVSPVSTLARRRSESHHSPQLSTRSAWLPITKRYFSSSPVVLAKRVEKKKAPSKHQLALIAKRKAAKRGKDAYANEKMSLADAVSVLRAVEVARPNSTYELVIRTAMSRGAPIPTGRINLPREAKPRKEYRILVFADGRQADEAKKAGAHVVGGLELVDAVAEGKHNNCTTILCTPPLIRSISSKLGRILGPRGLMPSERRGTVTDDIEGYIQKLQGTTEWRGDKTGTIKMPIGKLHFPVEDVVRNAKQFVLNVKRATGNLSDAVAEAEAKAQKGKNSSKSVKPGAYLVHATLPFLWIPFPHPGLPSPSRLHPFPSSLF</sequence>